<dbReference type="AlphaFoldDB" id="A0A7T8JV24"/>
<dbReference type="GO" id="GO:0003676">
    <property type="term" value="F:nucleic acid binding"/>
    <property type="evidence" value="ECO:0007669"/>
    <property type="project" value="InterPro"/>
</dbReference>
<feature type="compositionally biased region" description="Acidic residues" evidence="1">
    <location>
        <begin position="42"/>
        <end position="51"/>
    </location>
</feature>
<proteinExistence type="predicted"/>
<keyword evidence="2" id="KW-0255">Endonuclease</keyword>
<sequence length="260" mass="29633">AQGHKSDLKACLKHGQTVQGDRKHIQQAQEWPTNVCVNPGVCEEDPREDQEEPCKKPEKDGQRGNMSEGSMRNLVKKDLGMTPYKKIRLQLLSEATIEKRRERGRILLNKLKSGTQGPVFYTDEKLFTVQAVYNSQNDQILAKSSADIPVKVRGVFRRQKPKSVMVWAGVMSDGKKSPLIFVPEGVKINKEVYLSMINDQVLPWIKAEYGETFFTFQQDSAPAHGSKLVQEWCKQNFPAFWDKFTWPPSSPDLNVMDFSM</sequence>
<organism evidence="2 3">
    <name type="scientific">Caligus rogercresseyi</name>
    <name type="common">Sea louse</name>
    <dbReference type="NCBI Taxonomy" id="217165"/>
    <lineage>
        <taxon>Eukaryota</taxon>
        <taxon>Metazoa</taxon>
        <taxon>Ecdysozoa</taxon>
        <taxon>Arthropoda</taxon>
        <taxon>Crustacea</taxon>
        <taxon>Multicrustacea</taxon>
        <taxon>Hexanauplia</taxon>
        <taxon>Copepoda</taxon>
        <taxon>Siphonostomatoida</taxon>
        <taxon>Caligidae</taxon>
        <taxon>Caligus</taxon>
    </lineage>
</organism>
<dbReference type="Proteomes" id="UP000595437">
    <property type="component" value="Chromosome 18"/>
</dbReference>
<evidence type="ECO:0000256" key="1">
    <source>
        <dbReference type="SAM" id="MobiDB-lite"/>
    </source>
</evidence>
<dbReference type="PANTHER" id="PTHR46068">
    <property type="entry name" value="PROTEIN CBG27172"/>
    <property type="match status" value="1"/>
</dbReference>
<dbReference type="PANTHER" id="PTHR46068:SF1">
    <property type="entry name" value="TRANSPOSASE IS30-LIKE HTH DOMAIN-CONTAINING PROTEIN"/>
    <property type="match status" value="1"/>
</dbReference>
<gene>
    <name evidence="2" type="ORF">FKW44_023875</name>
</gene>
<keyword evidence="2" id="KW-0378">Hydrolase</keyword>
<dbReference type="Gene3D" id="3.30.420.10">
    <property type="entry name" value="Ribonuclease H-like superfamily/Ribonuclease H"/>
    <property type="match status" value="1"/>
</dbReference>
<evidence type="ECO:0000313" key="3">
    <source>
        <dbReference type="Proteomes" id="UP000595437"/>
    </source>
</evidence>
<keyword evidence="3" id="KW-1185">Reference proteome</keyword>
<keyword evidence="2" id="KW-0540">Nuclease</keyword>
<feature type="compositionally biased region" description="Basic and acidic residues" evidence="1">
    <location>
        <begin position="52"/>
        <end position="62"/>
    </location>
</feature>
<dbReference type="EMBL" id="CP045907">
    <property type="protein sequence ID" value="QQP35604.1"/>
    <property type="molecule type" value="Genomic_DNA"/>
</dbReference>
<evidence type="ECO:0000313" key="2">
    <source>
        <dbReference type="EMBL" id="QQP35604.1"/>
    </source>
</evidence>
<feature type="region of interest" description="Disordered" evidence="1">
    <location>
        <begin position="42"/>
        <end position="74"/>
    </location>
</feature>
<dbReference type="GO" id="GO:0004519">
    <property type="term" value="F:endonuclease activity"/>
    <property type="evidence" value="ECO:0007669"/>
    <property type="project" value="UniProtKB-KW"/>
</dbReference>
<accession>A0A7T8JV24</accession>
<feature type="non-terminal residue" evidence="2">
    <location>
        <position position="1"/>
    </location>
</feature>
<name>A0A7T8JV24_CALRO</name>
<dbReference type="OrthoDB" id="9981685at2759"/>
<protein>
    <submittedName>
        <fullName evidence="2">Dde superfamily endonuclease</fullName>
    </submittedName>
</protein>
<dbReference type="InterPro" id="IPR036397">
    <property type="entry name" value="RNaseH_sf"/>
</dbReference>
<reference evidence="3" key="1">
    <citation type="submission" date="2021-01" db="EMBL/GenBank/DDBJ databases">
        <title>Caligus Genome Assembly.</title>
        <authorList>
            <person name="Gallardo-Escarate C."/>
        </authorList>
    </citation>
    <scope>NUCLEOTIDE SEQUENCE [LARGE SCALE GENOMIC DNA]</scope>
</reference>